<dbReference type="Proteomes" id="UP000293360">
    <property type="component" value="Unassembled WGS sequence"/>
</dbReference>
<dbReference type="AlphaFoldDB" id="A0A4Q4TGL6"/>
<protein>
    <recommendedName>
        <fullName evidence="3">Thioesterase domain-containing protein</fullName>
    </recommendedName>
</protein>
<reference evidence="4 5" key="1">
    <citation type="submission" date="2018-06" db="EMBL/GenBank/DDBJ databases">
        <title>Complete Genomes of Monosporascus.</title>
        <authorList>
            <person name="Robinson A.J."/>
            <person name="Natvig D.O."/>
        </authorList>
    </citation>
    <scope>NUCLEOTIDE SEQUENCE [LARGE SCALE GENOMIC DNA]</scope>
    <source>
        <strain evidence="4 5">CBS 110550</strain>
    </source>
</reference>
<comment type="caution">
    <text evidence="4">The sequence shown here is derived from an EMBL/GenBank/DDBJ whole genome shotgun (WGS) entry which is preliminary data.</text>
</comment>
<feature type="compositionally biased region" description="Polar residues" evidence="1">
    <location>
        <begin position="55"/>
        <end position="65"/>
    </location>
</feature>
<dbReference type="InterPro" id="IPR006683">
    <property type="entry name" value="Thioestr_dom"/>
</dbReference>
<dbReference type="Pfam" id="PF03061">
    <property type="entry name" value="4HBT"/>
    <property type="match status" value="1"/>
</dbReference>
<feature type="domain" description="Thioesterase" evidence="3">
    <location>
        <begin position="234"/>
        <end position="293"/>
    </location>
</feature>
<organism evidence="4 5">
    <name type="scientific">Monosporascus ibericus</name>
    <dbReference type="NCBI Taxonomy" id="155417"/>
    <lineage>
        <taxon>Eukaryota</taxon>
        <taxon>Fungi</taxon>
        <taxon>Dikarya</taxon>
        <taxon>Ascomycota</taxon>
        <taxon>Pezizomycotina</taxon>
        <taxon>Sordariomycetes</taxon>
        <taxon>Xylariomycetidae</taxon>
        <taxon>Xylariales</taxon>
        <taxon>Xylariales incertae sedis</taxon>
        <taxon>Monosporascus</taxon>
    </lineage>
</organism>
<dbReference type="PANTHER" id="PTHR47260">
    <property type="entry name" value="UPF0644 PROTEIN PB2B4.06"/>
    <property type="match status" value="1"/>
</dbReference>
<evidence type="ECO:0000256" key="1">
    <source>
        <dbReference type="SAM" id="MobiDB-lite"/>
    </source>
</evidence>
<keyword evidence="2" id="KW-1133">Transmembrane helix</keyword>
<keyword evidence="2" id="KW-0472">Membrane</keyword>
<accession>A0A4Q4TGL6</accession>
<dbReference type="Gene3D" id="3.10.129.10">
    <property type="entry name" value="Hotdog Thioesterase"/>
    <property type="match status" value="1"/>
</dbReference>
<dbReference type="CDD" id="cd03443">
    <property type="entry name" value="PaaI_thioesterase"/>
    <property type="match status" value="1"/>
</dbReference>
<dbReference type="SUPFAM" id="SSF54637">
    <property type="entry name" value="Thioesterase/thiol ester dehydrase-isomerase"/>
    <property type="match status" value="1"/>
</dbReference>
<proteinExistence type="predicted"/>
<keyword evidence="5" id="KW-1185">Reference proteome</keyword>
<evidence type="ECO:0000313" key="5">
    <source>
        <dbReference type="Proteomes" id="UP000293360"/>
    </source>
</evidence>
<dbReference type="OrthoDB" id="506431at2759"/>
<feature type="transmembrane region" description="Helical" evidence="2">
    <location>
        <begin position="100"/>
        <end position="118"/>
    </location>
</feature>
<sequence>MLRPRTQTLSSLPVWRSAHPRLYMPTIRRAPSPCAIIISRLLTTSPRRFNEPPNAAQSKQPGQIPTSTAAIPREQAVASDGQATTNPQQQPKPPGRRRRGLLYAAFFLLIGTTLGSLFRITIAPPDLPEPGTPEDEHLLAVIRRKAAALPLVQRLEADPEWTSWDAYSGFEDSETSPASDAGVAPRRRRREARLTSDALAGSRGLAYQRVFRNDTTGECLSVVYFGSGTAGWPGIVHGGCLATVLDESLGRCAILRFPSRTGVTATLELTYKAPTRTEAFYVVRARPTSGEAASGNSDRKAWVEGSVETLDGQTCVLARALFVVPKGIKLAPLTGM</sequence>
<keyword evidence="2" id="KW-0812">Transmembrane</keyword>
<feature type="region of interest" description="Disordered" evidence="1">
    <location>
        <begin position="76"/>
        <end position="97"/>
    </location>
</feature>
<dbReference type="InterPro" id="IPR029069">
    <property type="entry name" value="HotDog_dom_sf"/>
</dbReference>
<dbReference type="EMBL" id="QJNU01000145">
    <property type="protein sequence ID" value="RYP06015.1"/>
    <property type="molecule type" value="Genomic_DNA"/>
</dbReference>
<evidence type="ECO:0000313" key="4">
    <source>
        <dbReference type="EMBL" id="RYP06015.1"/>
    </source>
</evidence>
<name>A0A4Q4TGL6_9PEZI</name>
<evidence type="ECO:0000259" key="3">
    <source>
        <dbReference type="Pfam" id="PF03061"/>
    </source>
</evidence>
<gene>
    <name evidence="4" type="ORF">DL764_003432</name>
</gene>
<dbReference type="PANTHER" id="PTHR47260:SF1">
    <property type="entry name" value="UPF0644 PROTEIN PB2B4.06"/>
    <property type="match status" value="1"/>
</dbReference>
<evidence type="ECO:0000256" key="2">
    <source>
        <dbReference type="SAM" id="Phobius"/>
    </source>
</evidence>
<feature type="region of interest" description="Disordered" evidence="1">
    <location>
        <begin position="46"/>
        <end position="65"/>
    </location>
</feature>
<dbReference type="InterPro" id="IPR052061">
    <property type="entry name" value="PTE-AB_protein"/>
</dbReference>
<feature type="region of interest" description="Disordered" evidence="1">
    <location>
        <begin position="167"/>
        <end position="187"/>
    </location>
</feature>